<reference evidence="2" key="1">
    <citation type="journal article" date="2015" name="Genome Announc.">
        <title>Draft whole-genome sequence of the biocontrol agent Trichoderma harzianum T6776.</title>
        <authorList>
            <person name="Baroncelli R."/>
            <person name="Piaggeschi G."/>
            <person name="Fiorini L."/>
            <person name="Bertolini E."/>
            <person name="Zapparata A."/>
            <person name="Pe M.E."/>
            <person name="Sarrocco S."/>
            <person name="Vannacci G."/>
        </authorList>
    </citation>
    <scope>NUCLEOTIDE SEQUENCE [LARGE SCALE GENOMIC DNA]</scope>
    <source>
        <strain evidence="2">T6776</strain>
    </source>
</reference>
<evidence type="ECO:0000313" key="1">
    <source>
        <dbReference type="EMBL" id="KKO98884.1"/>
    </source>
</evidence>
<name>A0A0F9X2I0_TRIHA</name>
<dbReference type="OrthoDB" id="2322999at2759"/>
<evidence type="ECO:0000313" key="2">
    <source>
        <dbReference type="Proteomes" id="UP000034112"/>
    </source>
</evidence>
<comment type="caution">
    <text evidence="1">The sequence shown here is derived from an EMBL/GenBank/DDBJ whole genome shotgun (WGS) entry which is preliminary data.</text>
</comment>
<organism evidence="1 2">
    <name type="scientific">Trichoderma harzianum</name>
    <name type="common">Hypocrea lixii</name>
    <dbReference type="NCBI Taxonomy" id="5544"/>
    <lineage>
        <taxon>Eukaryota</taxon>
        <taxon>Fungi</taxon>
        <taxon>Dikarya</taxon>
        <taxon>Ascomycota</taxon>
        <taxon>Pezizomycotina</taxon>
        <taxon>Sordariomycetes</taxon>
        <taxon>Hypocreomycetidae</taxon>
        <taxon>Hypocreales</taxon>
        <taxon>Hypocreaceae</taxon>
        <taxon>Trichoderma</taxon>
    </lineage>
</organism>
<protein>
    <submittedName>
        <fullName evidence="1">Uncharacterized protein</fullName>
    </submittedName>
</protein>
<dbReference type="Proteomes" id="UP000034112">
    <property type="component" value="Unassembled WGS sequence"/>
</dbReference>
<accession>A0A0F9X2I0</accession>
<sequence>MAAPATAAFDPAVAPGLGQPLNAKDLDIARFVYNELPYFEDQPHLHSKHPEHIKALNDIIRRHSMGHVVHAHSAHRHAIIPDGTVRLDTGMGVHGFTWNRATEIKVLDVNKIHATFFKITENGLVPIEFAAGPSPIAKADIPAEFVAQFATYIMDNGLDSLIALEIGNFAKLPTTMAEMEIQWDTEEPFTLNVPASVINVDVMELIPTSWNVKANDQESVPSGSDSNPRPGTYYAAVIRPVNTHKVFFSGRGPLVPENVTKTLVEMGLLINV</sequence>
<proteinExistence type="predicted"/>
<dbReference type="EMBL" id="JOKZ01000374">
    <property type="protein sequence ID" value="KKO98884.1"/>
    <property type="molecule type" value="Genomic_DNA"/>
</dbReference>
<gene>
    <name evidence="1" type="ORF">THAR02_09000</name>
</gene>
<dbReference type="AlphaFoldDB" id="A0A0F9X2I0"/>
<dbReference type="OMA" id="GTKETHR"/>